<accession>A0ABY8BND9</accession>
<evidence type="ECO:0000256" key="5">
    <source>
        <dbReference type="ARBA" id="ARBA00022448"/>
    </source>
</evidence>
<dbReference type="InterPro" id="IPR007078">
    <property type="entry name" value="Haem_export_protD_CcmD"/>
</dbReference>
<evidence type="ECO:0000256" key="7">
    <source>
        <dbReference type="ARBA" id="ARBA00022519"/>
    </source>
</evidence>
<dbReference type="Pfam" id="PF04995">
    <property type="entry name" value="CcmD"/>
    <property type="match status" value="1"/>
</dbReference>
<keyword evidence="10 12" id="KW-1133">Transmembrane helix</keyword>
<evidence type="ECO:0000256" key="1">
    <source>
        <dbReference type="ARBA" id="ARBA00002442"/>
    </source>
</evidence>
<dbReference type="EMBL" id="CP113162">
    <property type="protein sequence ID" value="WEF51489.1"/>
    <property type="molecule type" value="Genomic_DNA"/>
</dbReference>
<comment type="similarity">
    <text evidence="3 12">Belongs to the CcmD/CycX/HelD family.</text>
</comment>
<keyword evidence="9 12" id="KW-0201">Cytochrome c-type biogenesis</keyword>
<evidence type="ECO:0000256" key="3">
    <source>
        <dbReference type="ARBA" id="ARBA00008741"/>
    </source>
</evidence>
<reference evidence="13 14" key="1">
    <citation type="submission" date="2022-11" db="EMBL/GenBank/DDBJ databases">
        <authorList>
            <person name="Siebert D."/>
            <person name="Busche T."/>
            <person name="Saydam E."/>
            <person name="Kalinowski J."/>
            <person name="Ruckert C."/>
            <person name="Blombach B."/>
        </authorList>
    </citation>
    <scope>NUCLEOTIDE SEQUENCE [LARGE SCALE GENOMIC DNA]</scope>
    <source>
        <strain evidence="13 14">DSM 1083</strain>
    </source>
</reference>
<dbReference type="Proteomes" id="UP001213907">
    <property type="component" value="Chromosome"/>
</dbReference>
<protein>
    <recommendedName>
        <fullName evidence="4 12">Heme exporter protein D</fullName>
    </recommendedName>
</protein>
<gene>
    <name evidence="13" type="primary">ccmD</name>
    <name evidence="13" type="ORF">AFIC_003082</name>
</gene>
<organism evidence="13 14">
    <name type="scientific">Afipia carboxydohydrogena</name>
    <name type="common">Pseudomonas carboxydohydrogena</name>
    <dbReference type="NCBI Taxonomy" id="290"/>
    <lineage>
        <taxon>Bacteria</taxon>
        <taxon>Pseudomonadati</taxon>
        <taxon>Pseudomonadota</taxon>
        <taxon>Alphaproteobacteria</taxon>
        <taxon>Hyphomicrobiales</taxon>
        <taxon>Nitrobacteraceae</taxon>
        <taxon>Afipia</taxon>
    </lineage>
</organism>
<evidence type="ECO:0000313" key="13">
    <source>
        <dbReference type="EMBL" id="WEF51489.1"/>
    </source>
</evidence>
<evidence type="ECO:0000256" key="11">
    <source>
        <dbReference type="ARBA" id="ARBA00023136"/>
    </source>
</evidence>
<evidence type="ECO:0000313" key="14">
    <source>
        <dbReference type="Proteomes" id="UP001213907"/>
    </source>
</evidence>
<keyword evidence="8 12" id="KW-0812">Transmembrane</keyword>
<evidence type="ECO:0000256" key="8">
    <source>
        <dbReference type="ARBA" id="ARBA00022692"/>
    </source>
</evidence>
<keyword evidence="14" id="KW-1185">Reference proteome</keyword>
<evidence type="ECO:0000256" key="12">
    <source>
        <dbReference type="RuleBase" id="RU363101"/>
    </source>
</evidence>
<evidence type="ECO:0000256" key="4">
    <source>
        <dbReference type="ARBA" id="ARBA00016461"/>
    </source>
</evidence>
<feature type="transmembrane region" description="Helical" evidence="12">
    <location>
        <begin position="12"/>
        <end position="36"/>
    </location>
</feature>
<proteinExistence type="inferred from homology"/>
<sequence>MSTPGMSTLGPYAVFIGTSYALVVLVVAGLIAAIALDYRRQQTELRRLEASGVTRRSGKASEQT</sequence>
<keyword evidence="11 12" id="KW-0472">Membrane</keyword>
<evidence type="ECO:0000256" key="6">
    <source>
        <dbReference type="ARBA" id="ARBA00022475"/>
    </source>
</evidence>
<comment type="function">
    <text evidence="1 12">Required for the export of heme to the periplasm for the biogenesis of c-type cytochromes.</text>
</comment>
<evidence type="ECO:0000256" key="10">
    <source>
        <dbReference type="ARBA" id="ARBA00022989"/>
    </source>
</evidence>
<comment type="subcellular location">
    <subcellularLocation>
        <location evidence="2 12">Cell inner membrane</location>
        <topology evidence="2 12">Single-pass membrane protein</topology>
    </subcellularLocation>
</comment>
<dbReference type="NCBIfam" id="TIGR03141">
    <property type="entry name" value="cytochro_ccmD"/>
    <property type="match status" value="1"/>
</dbReference>
<keyword evidence="5 12" id="KW-0813">Transport</keyword>
<evidence type="ECO:0000256" key="2">
    <source>
        <dbReference type="ARBA" id="ARBA00004377"/>
    </source>
</evidence>
<keyword evidence="7 12" id="KW-0997">Cell inner membrane</keyword>
<name>A0ABY8BND9_AFICR</name>
<keyword evidence="6 12" id="KW-1003">Cell membrane</keyword>
<evidence type="ECO:0000256" key="9">
    <source>
        <dbReference type="ARBA" id="ARBA00022748"/>
    </source>
</evidence>